<reference evidence="2" key="1">
    <citation type="submission" date="2021-01" db="EMBL/GenBank/DDBJ databases">
        <title>Marivirga sp. nov., isolated from intertidal surface sediments.</title>
        <authorList>
            <person name="Zhang M."/>
        </authorList>
    </citation>
    <scope>NUCLEOTIDE SEQUENCE</scope>
    <source>
        <strain evidence="2">SM1354</strain>
    </source>
</reference>
<evidence type="ECO:0000256" key="1">
    <source>
        <dbReference type="SAM" id="Phobius"/>
    </source>
</evidence>
<proteinExistence type="predicted"/>
<dbReference type="AlphaFoldDB" id="A0A937DF19"/>
<keyword evidence="1" id="KW-1133">Transmembrane helix</keyword>
<feature type="transmembrane region" description="Helical" evidence="1">
    <location>
        <begin position="6"/>
        <end position="22"/>
    </location>
</feature>
<keyword evidence="3" id="KW-1185">Reference proteome</keyword>
<dbReference type="Proteomes" id="UP000642920">
    <property type="component" value="Unassembled WGS sequence"/>
</dbReference>
<keyword evidence="1" id="KW-0472">Membrane</keyword>
<evidence type="ECO:0000313" key="3">
    <source>
        <dbReference type="Proteomes" id="UP000642920"/>
    </source>
</evidence>
<dbReference type="EMBL" id="JAERQG010000002">
    <property type="protein sequence ID" value="MBL0765782.1"/>
    <property type="molecule type" value="Genomic_DNA"/>
</dbReference>
<gene>
    <name evidence="2" type="ORF">JKP34_11010</name>
</gene>
<sequence>MSKNILLLIIPIIIILLLKFYNSYRISQETYNLDTLQIVDEVTLTDKFDIIWFRKDLGIADYSSCMLGFKEVGQKHLKELNVFFISDYITNIFVKDNKLLIELYEDKYSINRSALPDSLDITINLDGVVKNSYWYRINSSVMPPK</sequence>
<keyword evidence="1" id="KW-0812">Transmembrane</keyword>
<dbReference type="RefSeq" id="WP_201921053.1">
    <property type="nucleotide sequence ID" value="NZ_JAERQG010000002.1"/>
</dbReference>
<organism evidence="2 3">
    <name type="scientific">Marivirga atlantica</name>
    <dbReference type="NCBI Taxonomy" id="1548457"/>
    <lineage>
        <taxon>Bacteria</taxon>
        <taxon>Pseudomonadati</taxon>
        <taxon>Bacteroidota</taxon>
        <taxon>Cytophagia</taxon>
        <taxon>Cytophagales</taxon>
        <taxon>Marivirgaceae</taxon>
        <taxon>Marivirga</taxon>
    </lineage>
</organism>
<comment type="caution">
    <text evidence="2">The sequence shown here is derived from an EMBL/GenBank/DDBJ whole genome shotgun (WGS) entry which is preliminary data.</text>
</comment>
<protein>
    <submittedName>
        <fullName evidence="2">Uncharacterized protein</fullName>
    </submittedName>
</protein>
<name>A0A937DF19_9BACT</name>
<evidence type="ECO:0000313" key="2">
    <source>
        <dbReference type="EMBL" id="MBL0765782.1"/>
    </source>
</evidence>
<accession>A0A937DF19</accession>